<dbReference type="InterPro" id="IPR002931">
    <property type="entry name" value="Transglutaminase-like"/>
</dbReference>
<dbReference type="Pfam" id="PF16472">
    <property type="entry name" value="DUF5050"/>
    <property type="match status" value="1"/>
</dbReference>
<reference evidence="2 3" key="1">
    <citation type="journal article" date="2014" name="BMC Genomics">
        <title>Genomic comparison of sporeforming bacilli isolated from milk.</title>
        <authorList>
            <person name="Moreno Switt A.I."/>
            <person name="Andrus A.D."/>
            <person name="Ranieri M.L."/>
            <person name="Orsi R.H."/>
            <person name="Ivy R."/>
            <person name="den Bakker H.C."/>
            <person name="Martin N.H."/>
            <person name="Wiedmann M."/>
            <person name="Boor K.J."/>
        </authorList>
    </citation>
    <scope>NUCLEOTIDE SEQUENCE [LARGE SCALE GENOMIC DNA]</scope>
    <source>
        <strain evidence="2 3">FSL R5-213</strain>
    </source>
</reference>
<keyword evidence="3" id="KW-1185">Reference proteome</keyword>
<dbReference type="EMBL" id="ASQA01000034">
    <property type="protein sequence ID" value="ETT82300.1"/>
    <property type="molecule type" value="Genomic_DNA"/>
</dbReference>
<feature type="domain" description="Transglutaminase-like" evidence="1">
    <location>
        <begin position="147"/>
        <end position="203"/>
    </location>
</feature>
<dbReference type="PANTHER" id="PTHR46333:SF2">
    <property type="entry name" value="CYTOKINESIS PROTEIN 3"/>
    <property type="match status" value="1"/>
</dbReference>
<protein>
    <submittedName>
        <fullName evidence="2">S-layer protein</fullName>
    </submittedName>
</protein>
<comment type="caution">
    <text evidence="2">The sequence shown here is derived from an EMBL/GenBank/DDBJ whole genome shotgun (WGS) entry which is preliminary data.</text>
</comment>
<accession>W4ENZ0</accession>
<dbReference type="PATRIC" id="fig|1227360.4.peg.3046"/>
<dbReference type="AlphaFoldDB" id="W4ENZ0"/>
<proteinExistence type="predicted"/>
<dbReference type="SUPFAM" id="SSF54001">
    <property type="entry name" value="Cysteine proteinases"/>
    <property type="match status" value="1"/>
</dbReference>
<organism evidence="2 3">
    <name type="scientific">Viridibacillus arenosi FSL R5-213</name>
    <dbReference type="NCBI Taxonomy" id="1227360"/>
    <lineage>
        <taxon>Bacteria</taxon>
        <taxon>Bacillati</taxon>
        <taxon>Bacillota</taxon>
        <taxon>Bacilli</taxon>
        <taxon>Bacillales</taxon>
        <taxon>Caryophanaceae</taxon>
        <taxon>Viridibacillus</taxon>
    </lineage>
</organism>
<evidence type="ECO:0000259" key="1">
    <source>
        <dbReference type="SMART" id="SM00460"/>
    </source>
</evidence>
<dbReference type="InterPro" id="IPR032485">
    <property type="entry name" value="LRP1-like_beta_prop"/>
</dbReference>
<evidence type="ECO:0000313" key="2">
    <source>
        <dbReference type="EMBL" id="ETT82300.1"/>
    </source>
</evidence>
<dbReference type="PANTHER" id="PTHR46333">
    <property type="entry name" value="CYTOKINESIS PROTEIN 3"/>
    <property type="match status" value="1"/>
</dbReference>
<dbReference type="eggNOG" id="COG5279">
    <property type="taxonomic scope" value="Bacteria"/>
</dbReference>
<dbReference type="SMART" id="SM00460">
    <property type="entry name" value="TGc"/>
    <property type="match status" value="1"/>
</dbReference>
<dbReference type="Proteomes" id="UP000019062">
    <property type="component" value="Unassembled WGS sequence"/>
</dbReference>
<name>W4ENZ0_9BACL</name>
<evidence type="ECO:0000313" key="3">
    <source>
        <dbReference type="Proteomes" id="UP000019062"/>
    </source>
</evidence>
<gene>
    <name evidence="2" type="ORF">C176_14957</name>
</gene>
<dbReference type="InterPro" id="IPR052557">
    <property type="entry name" value="CAP/Cytokinesis_protein"/>
</dbReference>
<sequence>MEVSAAKDAVTVSSVKGLKTAVSRAMHNYEGKLIISYKGNITPKMEQINRVVEQLLADDDYLAGSFKESNIHYQYNSSSAIINYTFSYHTSKSQEQYVDAQVKRFINEEISEKMSDFDKVKAINNYIVLNTKYGADTKSSAHSAYAVFKEGKAVCQGYTLAAYKLYQAAGIDVRYVVGYVDQVAHSWNLVKVDGKWYHVDSTFNDPTPDRAGKVSSKYFLLSDSALAEDHRWVTKDYQKASDTTYNFIRDTEDFVKSGDEVFYTKADGSRGIHKRDTKLGTEKKVTNTNAKYLVKAGDWLYFSNKDKNGYLNRIHMDGSNQMKINEQESSDLKVLDQILYFNGDGKEQTLNLEGIVKGEQKKDYDNLFSYIEHFFFQLFPGKFRE</sequence>
<dbReference type="InterPro" id="IPR038765">
    <property type="entry name" value="Papain-like_cys_pep_sf"/>
</dbReference>
<dbReference type="Gene3D" id="3.10.620.30">
    <property type="match status" value="1"/>
</dbReference>
<dbReference type="Pfam" id="PF01841">
    <property type="entry name" value="Transglut_core"/>
    <property type="match status" value="1"/>
</dbReference>
<dbReference type="GO" id="GO:0005737">
    <property type="term" value="C:cytoplasm"/>
    <property type="evidence" value="ECO:0007669"/>
    <property type="project" value="TreeGrafter"/>
</dbReference>